<evidence type="ECO:0000313" key="3">
    <source>
        <dbReference type="Proteomes" id="UP000614601"/>
    </source>
</evidence>
<dbReference type="SUPFAM" id="SSF57850">
    <property type="entry name" value="RING/U-box"/>
    <property type="match status" value="1"/>
</dbReference>
<proteinExistence type="predicted"/>
<accession>A0A811LIZ3</accession>
<protein>
    <recommendedName>
        <fullName evidence="4">RING-type domain-containing protein</fullName>
    </recommendedName>
</protein>
<dbReference type="InterPro" id="IPR013083">
    <property type="entry name" value="Znf_RING/FYVE/PHD"/>
</dbReference>
<evidence type="ECO:0000256" key="1">
    <source>
        <dbReference type="SAM" id="MobiDB-lite"/>
    </source>
</evidence>
<evidence type="ECO:0008006" key="4">
    <source>
        <dbReference type="Google" id="ProtNLM"/>
    </source>
</evidence>
<dbReference type="EMBL" id="CAJFCW020000006">
    <property type="protein sequence ID" value="CAG9124524.1"/>
    <property type="molecule type" value="Genomic_DNA"/>
</dbReference>
<organism evidence="2 3">
    <name type="scientific">Bursaphelenchus okinawaensis</name>
    <dbReference type="NCBI Taxonomy" id="465554"/>
    <lineage>
        <taxon>Eukaryota</taxon>
        <taxon>Metazoa</taxon>
        <taxon>Ecdysozoa</taxon>
        <taxon>Nematoda</taxon>
        <taxon>Chromadorea</taxon>
        <taxon>Rhabditida</taxon>
        <taxon>Tylenchina</taxon>
        <taxon>Tylenchomorpha</taxon>
        <taxon>Aphelenchoidea</taxon>
        <taxon>Aphelenchoididae</taxon>
        <taxon>Bursaphelenchus</taxon>
    </lineage>
</organism>
<dbReference type="AlphaFoldDB" id="A0A811LIZ3"/>
<dbReference type="Proteomes" id="UP000783686">
    <property type="component" value="Unassembled WGS sequence"/>
</dbReference>
<feature type="region of interest" description="Disordered" evidence="1">
    <location>
        <begin position="1"/>
        <end position="26"/>
    </location>
</feature>
<comment type="caution">
    <text evidence="2">The sequence shown here is derived from an EMBL/GenBank/DDBJ whole genome shotgun (WGS) entry which is preliminary data.</text>
</comment>
<reference evidence="2" key="1">
    <citation type="submission" date="2020-09" db="EMBL/GenBank/DDBJ databases">
        <authorList>
            <person name="Kikuchi T."/>
        </authorList>
    </citation>
    <scope>NUCLEOTIDE SEQUENCE</scope>
    <source>
        <strain evidence="2">SH1</strain>
    </source>
</reference>
<name>A0A811LIZ3_9BILA</name>
<feature type="compositionally biased region" description="Polar residues" evidence="1">
    <location>
        <begin position="1"/>
        <end position="19"/>
    </location>
</feature>
<dbReference type="EMBL" id="CAJFDH010000006">
    <property type="protein sequence ID" value="CAD5228468.1"/>
    <property type="molecule type" value="Genomic_DNA"/>
</dbReference>
<gene>
    <name evidence="2" type="ORF">BOKJ2_LOCUS12693</name>
</gene>
<evidence type="ECO:0000313" key="2">
    <source>
        <dbReference type="EMBL" id="CAD5228468.1"/>
    </source>
</evidence>
<dbReference type="OrthoDB" id="5877621at2759"/>
<sequence>MSSTNNPTPSISAPATNNERNPKPFHWPFENREYDFSRLKDGYDVLYKKLVDYTEKIIENGQSLTLQKKWDMYRLSEIVCFANRNAADMIVLTYHTIVFKNSTCHVCLEEESVDPMYCLQCCKVIGCRKCLEEWLEEEQKKTFTVKCLNCQRRSFSEFPMFYPAKL</sequence>
<keyword evidence="3" id="KW-1185">Reference proteome</keyword>
<dbReference type="Gene3D" id="3.30.40.10">
    <property type="entry name" value="Zinc/RING finger domain, C3HC4 (zinc finger)"/>
    <property type="match status" value="1"/>
</dbReference>
<dbReference type="Proteomes" id="UP000614601">
    <property type="component" value="Unassembled WGS sequence"/>
</dbReference>